<dbReference type="AlphaFoldDB" id="A0A9N8EBG1"/>
<keyword evidence="5" id="KW-1185">Reference proteome</keyword>
<reference evidence="4" key="1">
    <citation type="submission" date="2020-06" db="EMBL/GenBank/DDBJ databases">
        <authorList>
            <consortium name="Plant Systems Biology data submission"/>
        </authorList>
    </citation>
    <scope>NUCLEOTIDE SEQUENCE</scope>
    <source>
        <strain evidence="4">D6</strain>
    </source>
</reference>
<organism evidence="4 5">
    <name type="scientific">Seminavis robusta</name>
    <dbReference type="NCBI Taxonomy" id="568900"/>
    <lineage>
        <taxon>Eukaryota</taxon>
        <taxon>Sar</taxon>
        <taxon>Stramenopiles</taxon>
        <taxon>Ochrophyta</taxon>
        <taxon>Bacillariophyta</taxon>
        <taxon>Bacillariophyceae</taxon>
        <taxon>Bacillariophycidae</taxon>
        <taxon>Naviculales</taxon>
        <taxon>Naviculaceae</taxon>
        <taxon>Seminavis</taxon>
    </lineage>
</organism>
<dbReference type="GO" id="GO:0000026">
    <property type="term" value="F:alpha-1,2-mannosyltransferase activity"/>
    <property type="evidence" value="ECO:0007669"/>
    <property type="project" value="TreeGrafter"/>
</dbReference>
<dbReference type="GO" id="GO:0016020">
    <property type="term" value="C:membrane"/>
    <property type="evidence" value="ECO:0007669"/>
    <property type="project" value="InterPro"/>
</dbReference>
<dbReference type="InterPro" id="IPR029044">
    <property type="entry name" value="Nucleotide-diphossugar_trans"/>
</dbReference>
<feature type="compositionally biased region" description="Polar residues" evidence="3">
    <location>
        <begin position="11"/>
        <end position="26"/>
    </location>
</feature>
<evidence type="ECO:0000256" key="2">
    <source>
        <dbReference type="ARBA" id="ARBA00022679"/>
    </source>
</evidence>
<dbReference type="PANTHER" id="PTHR31121:SF6">
    <property type="entry name" value="ALPHA-1,2 MANNOSYLTRANSFERASE KTR1"/>
    <property type="match status" value="1"/>
</dbReference>
<dbReference type="Pfam" id="PF01793">
    <property type="entry name" value="Glyco_transf_15"/>
    <property type="match status" value="1"/>
</dbReference>
<dbReference type="PANTHER" id="PTHR31121">
    <property type="entry name" value="ALPHA-1,2 MANNOSYLTRANSFERASE KTR1"/>
    <property type="match status" value="1"/>
</dbReference>
<dbReference type="GO" id="GO:0006487">
    <property type="term" value="P:protein N-linked glycosylation"/>
    <property type="evidence" value="ECO:0007669"/>
    <property type="project" value="TreeGrafter"/>
</dbReference>
<comment type="similarity">
    <text evidence="1">Belongs to the glycosyltransferase 15 family.</text>
</comment>
<protein>
    <submittedName>
        <fullName evidence="4">Glycoside alpha-1,2-mannosyltransferase homolog</fullName>
    </submittedName>
</protein>
<name>A0A9N8EBG1_9STRA</name>
<accession>A0A9N8EBG1</accession>
<dbReference type="Proteomes" id="UP001153069">
    <property type="component" value="Unassembled WGS sequence"/>
</dbReference>
<proteinExistence type="inferred from homology"/>
<feature type="region of interest" description="Disordered" evidence="3">
    <location>
        <begin position="1"/>
        <end position="26"/>
    </location>
</feature>
<dbReference type="Gene3D" id="3.90.550.10">
    <property type="entry name" value="Spore Coat Polysaccharide Biosynthesis Protein SpsA, Chain A"/>
    <property type="match status" value="1"/>
</dbReference>
<dbReference type="InterPro" id="IPR002685">
    <property type="entry name" value="Glyco_trans_15"/>
</dbReference>
<evidence type="ECO:0000256" key="3">
    <source>
        <dbReference type="SAM" id="MobiDB-lite"/>
    </source>
</evidence>
<dbReference type="SUPFAM" id="SSF53448">
    <property type="entry name" value="Nucleotide-diphospho-sugar transferases"/>
    <property type="match status" value="1"/>
</dbReference>
<evidence type="ECO:0000256" key="1">
    <source>
        <dbReference type="ARBA" id="ARBA00007677"/>
    </source>
</evidence>
<sequence length="669" mass="77393">MAARWRYNARPSAQATNSPLSTSSHQSSEATLKERNWWKLAVVALVLGSWFLFPTVPASDSSDAVDAAVQEFYVPSTVSIREGVRQGVIVKRTRGDSVCDSSPRFERNAWVLLAQKKSSTSGRDSLGLLVKTLDLFRQNYLAISNHRANVDIFLFHTGDFDEADLEYIENRLVLNEKEGKGILRLVDLNNTVYWSLPDLLQHDNPDSWKGSEIYPVGYRHMCRWFGMQLWHFFQDLNQQQPPCNYRYIARLDEDSFILSPIQYDLFDLMQSQQYIYAYRMCAFELAETLPKLWFKKWRKSLGNHSQRYIDPNLCGFYNNFFIADLQFFLSPNVTKFLHDIDRRGFFYRKRFGDLLVHSLAVYAFGPPDRIHRFLDFTYQHTTIDYFKDREKECISWGSLQAGYNDPSGQEIVERYYHTHVVAKDCPTANLTSISQEDLSPTYSHLPNDKKVALMTFHAGKVELPGQVNRKASYQRRRVRQLHKRKEIKYFLMHLQKIKVEDRAAQIKASNLLPALFPAFAGSEPEMLREFNSLVDTLKLTMGSKREIERQIQVLVLLVQSFQYRCYYTELDLFLQFLRSSEQDGTLEQLLHALADDKKYSQSVKSLLDGLRSEGDGIGWNPAPTDSKGRDGLRQLMNALRTKGAYKSGIFEPEASSASSEELEEMATFY</sequence>
<evidence type="ECO:0000313" key="5">
    <source>
        <dbReference type="Proteomes" id="UP001153069"/>
    </source>
</evidence>
<comment type="caution">
    <text evidence="4">The sequence shown here is derived from an EMBL/GenBank/DDBJ whole genome shotgun (WGS) entry which is preliminary data.</text>
</comment>
<dbReference type="EMBL" id="CAICTM010000899">
    <property type="protein sequence ID" value="CAB9518042.1"/>
    <property type="molecule type" value="Genomic_DNA"/>
</dbReference>
<dbReference type="GO" id="GO:0005794">
    <property type="term" value="C:Golgi apparatus"/>
    <property type="evidence" value="ECO:0007669"/>
    <property type="project" value="TreeGrafter"/>
</dbReference>
<evidence type="ECO:0000313" key="4">
    <source>
        <dbReference type="EMBL" id="CAB9518042.1"/>
    </source>
</evidence>
<gene>
    <name evidence="4" type="ORF">SEMRO_901_G218060.1</name>
</gene>
<dbReference type="GO" id="GO:0000032">
    <property type="term" value="P:cell wall mannoprotein biosynthetic process"/>
    <property type="evidence" value="ECO:0007669"/>
    <property type="project" value="TreeGrafter"/>
</dbReference>
<keyword evidence="2" id="KW-0808">Transferase</keyword>
<dbReference type="OrthoDB" id="439943at2759"/>